<proteinExistence type="predicted"/>
<dbReference type="RefSeq" id="XP_075102667.1">
    <property type="nucleotide sequence ID" value="XM_075246566.1"/>
</dbReference>
<protein>
    <submittedName>
        <fullName evidence="2">Pre-mRNA-splicing factor ATP-dependent RNA helicase DEAH10</fullName>
    </submittedName>
</protein>
<gene>
    <name evidence="2" type="primary">LOC107809210</name>
</gene>
<sequence>MDSTELFTGETSATNPKAPSMKQKIEQQRKNLPIAAVERRLVEEVRNNDTLIIVGETGSGKTTHSGRLEIDSRGKDIAGLDFARCEIQVCLITKVVEFVRDLVPKTTR</sequence>
<reference evidence="1" key="1">
    <citation type="journal article" date="2014" name="Nat. Commun.">
        <title>The tobacco genome sequence and its comparison with those of tomato and potato.</title>
        <authorList>
            <person name="Sierro N."/>
            <person name="Battey J.N."/>
            <person name="Ouadi S."/>
            <person name="Bakaher N."/>
            <person name="Bovet L."/>
            <person name="Willig A."/>
            <person name="Goepfert S."/>
            <person name="Peitsch M.C."/>
            <person name="Ivanov N.V."/>
        </authorList>
    </citation>
    <scope>NUCLEOTIDE SEQUENCE [LARGE SCALE GENOMIC DNA]</scope>
</reference>
<keyword evidence="1" id="KW-1185">Reference proteome</keyword>
<keyword evidence="2" id="KW-0378">Hydrolase</keyword>
<evidence type="ECO:0000313" key="2">
    <source>
        <dbReference type="RefSeq" id="XP_075102667.1"/>
    </source>
</evidence>
<name>A0AC58TZL6_TOBAC</name>
<reference evidence="2" key="2">
    <citation type="submission" date="2025-08" db="UniProtKB">
        <authorList>
            <consortium name="RefSeq"/>
        </authorList>
    </citation>
    <scope>IDENTIFICATION</scope>
    <source>
        <tissue evidence="2">Leaf</tissue>
    </source>
</reference>
<keyword evidence="2" id="KW-0347">Helicase</keyword>
<organism evidence="1 2">
    <name type="scientific">Nicotiana tabacum</name>
    <name type="common">Common tobacco</name>
    <dbReference type="NCBI Taxonomy" id="4097"/>
    <lineage>
        <taxon>Eukaryota</taxon>
        <taxon>Viridiplantae</taxon>
        <taxon>Streptophyta</taxon>
        <taxon>Embryophyta</taxon>
        <taxon>Tracheophyta</taxon>
        <taxon>Spermatophyta</taxon>
        <taxon>Magnoliopsida</taxon>
        <taxon>eudicotyledons</taxon>
        <taxon>Gunneridae</taxon>
        <taxon>Pentapetalae</taxon>
        <taxon>asterids</taxon>
        <taxon>lamiids</taxon>
        <taxon>Solanales</taxon>
        <taxon>Solanaceae</taxon>
        <taxon>Nicotianoideae</taxon>
        <taxon>Nicotianeae</taxon>
        <taxon>Nicotiana</taxon>
    </lineage>
</organism>
<keyword evidence="2" id="KW-0067">ATP-binding</keyword>
<accession>A0AC58TZL6</accession>
<keyword evidence="2" id="KW-0547">Nucleotide-binding</keyword>
<dbReference type="Proteomes" id="UP000790787">
    <property type="component" value="Chromosome 23"/>
</dbReference>
<evidence type="ECO:0000313" key="1">
    <source>
        <dbReference type="Proteomes" id="UP000790787"/>
    </source>
</evidence>